<dbReference type="InterPro" id="IPR045060">
    <property type="entry name" value="Phe-tRNA-ligase_IIc_bsu"/>
</dbReference>
<keyword evidence="13 15" id="KW-0030">Aminoacyl-tRNA synthetase</keyword>
<dbReference type="RefSeq" id="WP_005029471.1">
    <property type="nucleotide sequence ID" value="NZ_KE150238.1"/>
</dbReference>
<evidence type="ECO:0000259" key="17">
    <source>
        <dbReference type="PROSITE" id="PS50886"/>
    </source>
</evidence>
<keyword evidence="8 15" id="KW-0547">Nucleotide-binding</keyword>
<dbReference type="InterPro" id="IPR036690">
    <property type="entry name" value="Fdx_antiC-bd_sf"/>
</dbReference>
<evidence type="ECO:0000256" key="5">
    <source>
        <dbReference type="ARBA" id="ARBA00022555"/>
    </source>
</evidence>
<feature type="binding site" evidence="15">
    <location>
        <position position="462"/>
    </location>
    <ligand>
        <name>Mg(2+)</name>
        <dbReference type="ChEBI" id="CHEBI:18420"/>
        <note>shared with alpha subunit</note>
    </ligand>
</feature>
<evidence type="ECO:0000256" key="2">
    <source>
        <dbReference type="ARBA" id="ARBA00008653"/>
    </source>
</evidence>
<comment type="subcellular location">
    <subcellularLocation>
        <location evidence="1 15">Cytoplasm</location>
    </subcellularLocation>
</comment>
<keyword evidence="10 15" id="KW-0460">Magnesium</keyword>
<dbReference type="Gene3D" id="3.30.56.10">
    <property type="match status" value="2"/>
</dbReference>
<keyword evidence="9 15" id="KW-0067">ATP-binding</keyword>
<feature type="binding site" evidence="15">
    <location>
        <position position="465"/>
    </location>
    <ligand>
        <name>Mg(2+)</name>
        <dbReference type="ChEBI" id="CHEBI:18420"/>
        <note>shared with alpha subunit</note>
    </ligand>
</feature>
<dbReference type="InterPro" id="IPR002547">
    <property type="entry name" value="tRNA-bd_dom"/>
</dbReference>
<evidence type="ECO:0000259" key="19">
    <source>
        <dbReference type="PROSITE" id="PS51483"/>
    </source>
</evidence>
<feature type="domain" description="TRNA-binding" evidence="17">
    <location>
        <begin position="39"/>
        <end position="148"/>
    </location>
</feature>
<dbReference type="InterPro" id="IPR033714">
    <property type="entry name" value="tRNA_bind_bactPheRS"/>
</dbReference>
<dbReference type="InterPro" id="IPR005121">
    <property type="entry name" value="Fdx_antiC-bd"/>
</dbReference>
<dbReference type="Proteomes" id="UP000006034">
    <property type="component" value="Unassembled WGS sequence"/>
</dbReference>
<evidence type="ECO:0000256" key="8">
    <source>
        <dbReference type="ARBA" id="ARBA00022741"/>
    </source>
</evidence>
<dbReference type="Pfam" id="PF03484">
    <property type="entry name" value="B5"/>
    <property type="match status" value="1"/>
</dbReference>
<dbReference type="SMART" id="SM00896">
    <property type="entry name" value="FDX-ACB"/>
    <property type="match status" value="1"/>
</dbReference>
<dbReference type="SMART" id="SM00873">
    <property type="entry name" value="B3_4"/>
    <property type="match status" value="1"/>
</dbReference>
<evidence type="ECO:0000256" key="4">
    <source>
        <dbReference type="ARBA" id="ARBA00022490"/>
    </source>
</evidence>
<dbReference type="CDD" id="cd00769">
    <property type="entry name" value="PheRS_beta_core"/>
    <property type="match status" value="1"/>
</dbReference>
<feature type="domain" description="B5" evidence="19">
    <location>
        <begin position="402"/>
        <end position="478"/>
    </location>
</feature>
<dbReference type="FunFam" id="2.40.50.140:FF:000045">
    <property type="entry name" value="Phenylalanine--tRNA ligase beta subunit"/>
    <property type="match status" value="1"/>
</dbReference>
<dbReference type="Gene3D" id="3.50.40.10">
    <property type="entry name" value="Phenylalanyl-trna Synthetase, Chain B, domain 3"/>
    <property type="match status" value="1"/>
</dbReference>
<keyword evidence="12 15" id="KW-0648">Protein biosynthesis</keyword>
<dbReference type="NCBIfam" id="TIGR00472">
    <property type="entry name" value="pheT_bact"/>
    <property type="match status" value="1"/>
</dbReference>
<dbReference type="Pfam" id="PF01588">
    <property type="entry name" value="tRNA_bind"/>
    <property type="match status" value="1"/>
</dbReference>
<evidence type="ECO:0000256" key="16">
    <source>
        <dbReference type="PROSITE-ProRule" id="PRU00209"/>
    </source>
</evidence>
<feature type="binding site" evidence="15">
    <location>
        <position position="466"/>
    </location>
    <ligand>
        <name>Mg(2+)</name>
        <dbReference type="ChEBI" id="CHEBI:18420"/>
        <note>shared with alpha subunit</note>
    </ligand>
</feature>
<evidence type="ECO:0000256" key="3">
    <source>
        <dbReference type="ARBA" id="ARBA00011209"/>
    </source>
</evidence>
<reference evidence="20 21" key="1">
    <citation type="submission" date="2010-10" db="EMBL/GenBank/DDBJ databases">
        <authorList>
            <consortium name="The Broad Institute Genome Sequencing Platform"/>
            <person name="Ward D."/>
            <person name="Earl A."/>
            <person name="Feldgarden M."/>
            <person name="Young S.K."/>
            <person name="Gargeya S."/>
            <person name="Zeng Q."/>
            <person name="Alvarado L."/>
            <person name="Berlin A."/>
            <person name="Bochicchio J."/>
            <person name="Chapman S.B."/>
            <person name="Chen Z."/>
            <person name="Freedman E."/>
            <person name="Gellesch M."/>
            <person name="Goldberg J."/>
            <person name="Griggs A."/>
            <person name="Gujja S."/>
            <person name="Heilman E."/>
            <person name="Heiman D."/>
            <person name="Howarth C."/>
            <person name="Mehta T."/>
            <person name="Neiman D."/>
            <person name="Pearson M."/>
            <person name="Roberts A."/>
            <person name="Saif S."/>
            <person name="Shea T."/>
            <person name="Shenoy N."/>
            <person name="Sisk P."/>
            <person name="Stolte C."/>
            <person name="Sykes S."/>
            <person name="White J."/>
            <person name="Yandava C."/>
            <person name="Allen-Vercoe E."/>
            <person name="Sibley C."/>
            <person name="Ambrose C.E."/>
            <person name="Strauss J."/>
            <person name="Daigneault M."/>
            <person name="Haas B."/>
            <person name="Nusbaum C."/>
            <person name="Birren B."/>
        </authorList>
    </citation>
    <scope>NUCLEOTIDE SEQUENCE [LARGE SCALE GENOMIC DNA]</scope>
    <source>
        <strain evidence="20 21">3_1_6</strain>
    </source>
</reference>
<evidence type="ECO:0000256" key="9">
    <source>
        <dbReference type="ARBA" id="ARBA00022840"/>
    </source>
</evidence>
<dbReference type="InterPro" id="IPR041616">
    <property type="entry name" value="PheRS_beta_core"/>
</dbReference>
<dbReference type="SMART" id="SM00874">
    <property type="entry name" value="B5"/>
    <property type="match status" value="1"/>
</dbReference>
<evidence type="ECO:0000256" key="1">
    <source>
        <dbReference type="ARBA" id="ARBA00004496"/>
    </source>
</evidence>
<dbReference type="HOGENOM" id="CLU_016891_0_0_7"/>
<dbReference type="OrthoDB" id="9805455at2"/>
<dbReference type="AlphaFoldDB" id="E5YA50"/>
<evidence type="ECO:0000313" key="21">
    <source>
        <dbReference type="Proteomes" id="UP000006034"/>
    </source>
</evidence>
<accession>E5YA50</accession>
<dbReference type="GO" id="GO:0000049">
    <property type="term" value="F:tRNA binding"/>
    <property type="evidence" value="ECO:0007669"/>
    <property type="project" value="UniProtKB-UniRule"/>
</dbReference>
<evidence type="ECO:0000256" key="15">
    <source>
        <dbReference type="HAMAP-Rule" id="MF_00283"/>
    </source>
</evidence>
<dbReference type="NCBIfam" id="NF045760">
    <property type="entry name" value="YtpR"/>
    <property type="match status" value="1"/>
</dbReference>
<dbReference type="Gene3D" id="2.40.50.140">
    <property type="entry name" value="Nucleic acid-binding proteins"/>
    <property type="match status" value="1"/>
</dbReference>
<comment type="cofactor">
    <cofactor evidence="15">
        <name>Mg(2+)</name>
        <dbReference type="ChEBI" id="CHEBI:18420"/>
    </cofactor>
    <text evidence="15">Binds 2 magnesium ions per tetramer.</text>
</comment>
<dbReference type="SUPFAM" id="SSF50249">
    <property type="entry name" value="Nucleic acid-binding proteins"/>
    <property type="match status" value="1"/>
</dbReference>
<reference evidence="20 21" key="2">
    <citation type="submission" date="2013-04" db="EMBL/GenBank/DDBJ databases">
        <title>The Genome Sequence of Bilophila wadsworthia 3_1_6.</title>
        <authorList>
            <consortium name="The Broad Institute Genomics Platform"/>
            <person name="Earl A."/>
            <person name="Ward D."/>
            <person name="Feldgarden M."/>
            <person name="Gevers D."/>
            <person name="Sibley C."/>
            <person name="Strauss J."/>
            <person name="Allen-Vercoe E."/>
            <person name="Walker B."/>
            <person name="Young S."/>
            <person name="Zeng Q."/>
            <person name="Gargeya S."/>
            <person name="Fitzgerald M."/>
            <person name="Haas B."/>
            <person name="Abouelleil A."/>
            <person name="Allen A.W."/>
            <person name="Alvarado L."/>
            <person name="Arachchi H.M."/>
            <person name="Berlin A.M."/>
            <person name="Chapman S.B."/>
            <person name="Gainer-Dewar J."/>
            <person name="Goldberg J."/>
            <person name="Griggs A."/>
            <person name="Gujja S."/>
            <person name="Hansen M."/>
            <person name="Howarth C."/>
            <person name="Imamovic A."/>
            <person name="Ireland A."/>
            <person name="Larimer J."/>
            <person name="McCowan C."/>
            <person name="Murphy C."/>
            <person name="Pearson M."/>
            <person name="Poon T.W."/>
            <person name="Priest M."/>
            <person name="Roberts A."/>
            <person name="Saif S."/>
            <person name="Shea T."/>
            <person name="Sisk P."/>
            <person name="Sykes S."/>
            <person name="Wortman J."/>
            <person name="Nusbaum C."/>
            <person name="Birren B."/>
        </authorList>
    </citation>
    <scope>NUCLEOTIDE SEQUENCE [LARGE SCALE GENOMIC DNA]</scope>
    <source>
        <strain evidence="20 21">3_1_6</strain>
    </source>
</reference>
<comment type="subunit">
    <text evidence="3 15">Tetramer of two alpha and two beta subunits.</text>
</comment>
<keyword evidence="4 15" id="KW-0963">Cytoplasm</keyword>
<dbReference type="HAMAP" id="MF_00283">
    <property type="entry name" value="Phe_tRNA_synth_beta1"/>
    <property type="match status" value="1"/>
</dbReference>
<protein>
    <recommendedName>
        <fullName evidence="15">Phenylalanine--tRNA ligase beta subunit</fullName>
        <ecNumber evidence="15">6.1.1.20</ecNumber>
    </recommendedName>
    <alternativeName>
        <fullName evidence="15">Phenylalanyl-tRNA synthetase beta subunit</fullName>
        <shortName evidence="15">PheRS</shortName>
    </alternativeName>
</protein>
<feature type="binding site" evidence="15">
    <location>
        <position position="456"/>
    </location>
    <ligand>
        <name>Mg(2+)</name>
        <dbReference type="ChEBI" id="CHEBI:18420"/>
        <note>shared with alpha subunit</note>
    </ligand>
</feature>
<dbReference type="Gene3D" id="3.30.930.10">
    <property type="entry name" value="Bira Bifunctional Protein, Domain 2"/>
    <property type="match status" value="1"/>
</dbReference>
<sequence>MLLSLKWLREFVPVEAGAQEVGDRLTMLGLELEDIIHPYDAIKDIVVGHVLTKEAHPDSDHLAVCTVDAGQEEVLNIVCGAPNVAAGQKVPVALVGTTMPGGMVIKKAKLRGVPSFGMICSERELGLSEDHNGIMVLPEGFKVGTRLIDALDLDTEILEIGITPNRGDCLSVLGLAREAALAFKLPLTLPKVHVEAQGADWSSEWAVNIPNPDLCPFYQLRLVEGVTIRQSPMWMRHRLHAVGVRPISNIVDVTNYILMELGQPLHAFDRDKLEGGRTEISVARDGERIVTLDGQERVLTFADLLIRDGMKPVALAGVMGGLDTEISDASRNVMVESAVFRPETIRKTARRLALASEASYRFERGVDQINSRFAMDRAVSLMAELSGGVVRTGACTQEPKLWAAPHPRFRVQRTVDLLGMDVEPAFCADTLERLGCGLDRSDGADWKVTTPSWRSDLSREVDLIEEIARVKGMDTIPETLPAVSRPLDRFGQPESRYGFLSRIKAWGRGLGLNEAENYSFVGHKDLDHLGLSKEGRIDIINPLTEEQNVLRTEIAPSLLQNVRTNIAHGNMGVRLFEVANVFEADPASQTTAKESARLGMVMYGSLYDTAWPNAEIDAGYADIRGLVEHFAAFLNLSAPVFTRDENTHPFLAPCVRVTVDGKPVGVVGQVKAQLADAYHARKPIWLAELDLETLWDLHRAARIVFKALSVFPASSRDVTVIAPLTLSVAAVEKHIRDMRIAILEDVTLIDLYEPKDTEERNLTFRLTFRKADRTLKDAEVDKEREKVAQSLIKNLGVRI</sequence>
<dbReference type="eggNOG" id="COG0073">
    <property type="taxonomic scope" value="Bacteria"/>
</dbReference>
<dbReference type="Pfam" id="PF03483">
    <property type="entry name" value="B3_4"/>
    <property type="match status" value="1"/>
</dbReference>
<dbReference type="GeneID" id="78084538"/>
<evidence type="ECO:0000256" key="12">
    <source>
        <dbReference type="ARBA" id="ARBA00022917"/>
    </source>
</evidence>
<dbReference type="STRING" id="563192.HMPREF0179_03068"/>
<dbReference type="GO" id="GO:0009328">
    <property type="term" value="C:phenylalanine-tRNA ligase complex"/>
    <property type="evidence" value="ECO:0007669"/>
    <property type="project" value="TreeGrafter"/>
</dbReference>
<comment type="caution">
    <text evidence="20">The sequence shown here is derived from an EMBL/GenBank/DDBJ whole genome shotgun (WGS) entry which is preliminary data.</text>
</comment>
<comment type="similarity">
    <text evidence="2 15">Belongs to the phenylalanyl-tRNA synthetase beta subunit family. Type 1 subfamily.</text>
</comment>
<dbReference type="GO" id="GO:0006432">
    <property type="term" value="P:phenylalanyl-tRNA aminoacylation"/>
    <property type="evidence" value="ECO:0007669"/>
    <property type="project" value="UniProtKB-UniRule"/>
</dbReference>
<dbReference type="SUPFAM" id="SSF54991">
    <property type="entry name" value="Anticodon-binding domain of PheRS"/>
    <property type="match status" value="1"/>
</dbReference>
<dbReference type="PROSITE" id="PS51483">
    <property type="entry name" value="B5"/>
    <property type="match status" value="1"/>
</dbReference>
<dbReference type="PANTHER" id="PTHR10947">
    <property type="entry name" value="PHENYLALANYL-TRNA SYNTHETASE BETA CHAIN AND LEUCINE-RICH REPEAT-CONTAINING PROTEIN 47"/>
    <property type="match status" value="1"/>
</dbReference>
<dbReference type="InterPro" id="IPR005147">
    <property type="entry name" value="tRNA_synthase_B5-dom"/>
</dbReference>
<name>E5YA50_BILW3</name>
<keyword evidence="6 15" id="KW-0436">Ligase</keyword>
<evidence type="ECO:0000256" key="6">
    <source>
        <dbReference type="ARBA" id="ARBA00022598"/>
    </source>
</evidence>
<keyword evidence="5 16" id="KW-0820">tRNA-binding</keyword>
<dbReference type="Gene3D" id="3.30.70.380">
    <property type="entry name" value="Ferrodoxin-fold anticodon-binding domain"/>
    <property type="match status" value="1"/>
</dbReference>
<dbReference type="Pfam" id="PF17759">
    <property type="entry name" value="tRNA_synthFbeta"/>
    <property type="match status" value="1"/>
</dbReference>
<keyword evidence="11 16" id="KW-0694">RNA-binding</keyword>
<dbReference type="PANTHER" id="PTHR10947:SF0">
    <property type="entry name" value="PHENYLALANINE--TRNA LIGASE BETA SUBUNIT"/>
    <property type="match status" value="1"/>
</dbReference>
<dbReference type="GO" id="GO:0005524">
    <property type="term" value="F:ATP binding"/>
    <property type="evidence" value="ECO:0007669"/>
    <property type="project" value="UniProtKB-UniRule"/>
</dbReference>
<dbReference type="SUPFAM" id="SSF46955">
    <property type="entry name" value="Putative DNA-binding domain"/>
    <property type="match status" value="1"/>
</dbReference>
<evidence type="ECO:0000256" key="13">
    <source>
        <dbReference type="ARBA" id="ARBA00023146"/>
    </source>
</evidence>
<dbReference type="CDD" id="cd02796">
    <property type="entry name" value="tRNA_bind_bactPheRS"/>
    <property type="match status" value="1"/>
</dbReference>
<keyword evidence="7 15" id="KW-0479">Metal-binding</keyword>
<dbReference type="GO" id="GO:0004826">
    <property type="term" value="F:phenylalanine-tRNA ligase activity"/>
    <property type="evidence" value="ECO:0007669"/>
    <property type="project" value="UniProtKB-UniRule"/>
</dbReference>
<dbReference type="SUPFAM" id="SSF56037">
    <property type="entry name" value="PheT/TilS domain"/>
    <property type="match status" value="1"/>
</dbReference>
<dbReference type="SUPFAM" id="SSF55681">
    <property type="entry name" value="Class II aaRS and biotin synthetases"/>
    <property type="match status" value="1"/>
</dbReference>
<keyword evidence="21" id="KW-1185">Reference proteome</keyword>
<evidence type="ECO:0000256" key="10">
    <source>
        <dbReference type="ARBA" id="ARBA00022842"/>
    </source>
</evidence>
<evidence type="ECO:0000256" key="7">
    <source>
        <dbReference type="ARBA" id="ARBA00022723"/>
    </source>
</evidence>
<dbReference type="InterPro" id="IPR005146">
    <property type="entry name" value="B3/B4_tRNA-bd"/>
</dbReference>
<comment type="catalytic activity">
    <reaction evidence="14 15">
        <text>tRNA(Phe) + L-phenylalanine + ATP = L-phenylalanyl-tRNA(Phe) + AMP + diphosphate + H(+)</text>
        <dbReference type="Rhea" id="RHEA:19413"/>
        <dbReference type="Rhea" id="RHEA-COMP:9668"/>
        <dbReference type="Rhea" id="RHEA-COMP:9699"/>
        <dbReference type="ChEBI" id="CHEBI:15378"/>
        <dbReference type="ChEBI" id="CHEBI:30616"/>
        <dbReference type="ChEBI" id="CHEBI:33019"/>
        <dbReference type="ChEBI" id="CHEBI:58095"/>
        <dbReference type="ChEBI" id="CHEBI:78442"/>
        <dbReference type="ChEBI" id="CHEBI:78531"/>
        <dbReference type="ChEBI" id="CHEBI:456215"/>
        <dbReference type="EC" id="6.1.1.20"/>
    </reaction>
</comment>
<organism evidence="20 21">
    <name type="scientific">Bilophila wadsworthia (strain 3_1_6)</name>
    <dbReference type="NCBI Taxonomy" id="563192"/>
    <lineage>
        <taxon>Bacteria</taxon>
        <taxon>Pseudomonadati</taxon>
        <taxon>Thermodesulfobacteriota</taxon>
        <taxon>Desulfovibrionia</taxon>
        <taxon>Desulfovibrionales</taxon>
        <taxon>Desulfovibrionaceae</taxon>
        <taxon>Bilophila</taxon>
    </lineage>
</organism>
<evidence type="ECO:0000256" key="14">
    <source>
        <dbReference type="ARBA" id="ARBA00049255"/>
    </source>
</evidence>
<dbReference type="GO" id="GO:0000287">
    <property type="term" value="F:magnesium ion binding"/>
    <property type="evidence" value="ECO:0007669"/>
    <property type="project" value="UniProtKB-UniRule"/>
</dbReference>
<dbReference type="PROSITE" id="PS50886">
    <property type="entry name" value="TRBD"/>
    <property type="match status" value="1"/>
</dbReference>
<dbReference type="EC" id="6.1.1.20" evidence="15"/>
<evidence type="ECO:0000256" key="11">
    <source>
        <dbReference type="ARBA" id="ARBA00022884"/>
    </source>
</evidence>
<dbReference type="PROSITE" id="PS51447">
    <property type="entry name" value="FDX_ACB"/>
    <property type="match status" value="1"/>
</dbReference>
<evidence type="ECO:0000313" key="20">
    <source>
        <dbReference type="EMBL" id="EFV43051.1"/>
    </source>
</evidence>
<evidence type="ECO:0000259" key="18">
    <source>
        <dbReference type="PROSITE" id="PS51447"/>
    </source>
</evidence>
<dbReference type="EMBL" id="ADCP02000001">
    <property type="protein sequence ID" value="EFV43051.1"/>
    <property type="molecule type" value="Genomic_DNA"/>
</dbReference>
<dbReference type="InterPro" id="IPR045864">
    <property type="entry name" value="aa-tRNA-synth_II/BPL/LPL"/>
</dbReference>
<feature type="domain" description="FDX-ACB" evidence="18">
    <location>
        <begin position="709"/>
        <end position="799"/>
    </location>
</feature>
<dbReference type="FunFam" id="3.50.40.10:FF:000001">
    <property type="entry name" value="Phenylalanine--tRNA ligase beta subunit"/>
    <property type="match status" value="1"/>
</dbReference>
<dbReference type="InterPro" id="IPR012340">
    <property type="entry name" value="NA-bd_OB-fold"/>
</dbReference>
<dbReference type="InterPro" id="IPR004532">
    <property type="entry name" value="Phe-tRNA-ligase_IIc_bsu_bact"/>
</dbReference>
<dbReference type="InterPro" id="IPR020825">
    <property type="entry name" value="Phe-tRNA_synthase-like_B3/B4"/>
</dbReference>
<dbReference type="eggNOG" id="COG0072">
    <property type="taxonomic scope" value="Bacteria"/>
</dbReference>
<gene>
    <name evidence="15" type="primary">pheT</name>
    <name evidence="20" type="ORF">HMPREF0179_03068</name>
</gene>
<dbReference type="InterPro" id="IPR009061">
    <property type="entry name" value="DNA-bd_dom_put_sf"/>
</dbReference>
<proteinExistence type="inferred from homology"/>
<dbReference type="Pfam" id="PF03147">
    <property type="entry name" value="FDX-ACB"/>
    <property type="match status" value="1"/>
</dbReference>